<sequence length="173" mass="18889">MSHHQQDWDLHLPLVLLVYCSPMQESPDCTLAVLMFGRSTPQSTWCSAAPQSIVCPPCPDRSMGSTISAGESAGQLSWTVMEGPCTVLRCISDVVYELQLWREGVVILLTIRVAGVTTSTSPFLILCLLQGPHQFQSHHPVPARMRQLPDLDLPLQLPVGGDSSLPPPCWGMS</sequence>
<organism evidence="1 2">
    <name type="scientific">Synaphobranchus kaupii</name>
    <name type="common">Kaup's arrowtooth eel</name>
    <dbReference type="NCBI Taxonomy" id="118154"/>
    <lineage>
        <taxon>Eukaryota</taxon>
        <taxon>Metazoa</taxon>
        <taxon>Chordata</taxon>
        <taxon>Craniata</taxon>
        <taxon>Vertebrata</taxon>
        <taxon>Euteleostomi</taxon>
        <taxon>Actinopterygii</taxon>
        <taxon>Neopterygii</taxon>
        <taxon>Teleostei</taxon>
        <taxon>Anguilliformes</taxon>
        <taxon>Synaphobranchidae</taxon>
        <taxon>Synaphobranchus</taxon>
    </lineage>
</organism>
<accession>A0A9Q1FIZ8</accession>
<dbReference type="AlphaFoldDB" id="A0A9Q1FIZ8"/>
<reference evidence="1" key="1">
    <citation type="journal article" date="2023" name="Science">
        <title>Genome structures resolve the early diversification of teleost fishes.</title>
        <authorList>
            <person name="Parey E."/>
            <person name="Louis A."/>
            <person name="Montfort J."/>
            <person name="Bouchez O."/>
            <person name="Roques C."/>
            <person name="Iampietro C."/>
            <person name="Lluch J."/>
            <person name="Castinel A."/>
            <person name="Donnadieu C."/>
            <person name="Desvignes T."/>
            <person name="Floi Bucao C."/>
            <person name="Jouanno E."/>
            <person name="Wen M."/>
            <person name="Mejri S."/>
            <person name="Dirks R."/>
            <person name="Jansen H."/>
            <person name="Henkel C."/>
            <person name="Chen W.J."/>
            <person name="Zahm M."/>
            <person name="Cabau C."/>
            <person name="Klopp C."/>
            <person name="Thompson A.W."/>
            <person name="Robinson-Rechavi M."/>
            <person name="Braasch I."/>
            <person name="Lecointre G."/>
            <person name="Bobe J."/>
            <person name="Postlethwait J.H."/>
            <person name="Berthelot C."/>
            <person name="Roest Crollius H."/>
            <person name="Guiguen Y."/>
        </authorList>
    </citation>
    <scope>NUCLEOTIDE SEQUENCE</scope>
    <source>
        <strain evidence="1">WJC10195</strain>
    </source>
</reference>
<name>A0A9Q1FIZ8_SYNKA</name>
<evidence type="ECO:0000313" key="2">
    <source>
        <dbReference type="Proteomes" id="UP001152622"/>
    </source>
</evidence>
<dbReference type="Proteomes" id="UP001152622">
    <property type="component" value="Chromosome 5"/>
</dbReference>
<proteinExistence type="predicted"/>
<comment type="caution">
    <text evidence="1">The sequence shown here is derived from an EMBL/GenBank/DDBJ whole genome shotgun (WGS) entry which is preliminary data.</text>
</comment>
<dbReference type="EMBL" id="JAINUF010000005">
    <property type="protein sequence ID" value="KAJ8359828.1"/>
    <property type="molecule type" value="Genomic_DNA"/>
</dbReference>
<gene>
    <name evidence="1" type="ORF">SKAU_G00163530</name>
</gene>
<keyword evidence="2" id="KW-1185">Reference proteome</keyword>
<evidence type="ECO:0000313" key="1">
    <source>
        <dbReference type="EMBL" id="KAJ8359828.1"/>
    </source>
</evidence>
<protein>
    <submittedName>
        <fullName evidence="1">Uncharacterized protein</fullName>
    </submittedName>
</protein>